<dbReference type="InterPro" id="IPR016181">
    <property type="entry name" value="Acyl_CoA_acyltransferase"/>
</dbReference>
<evidence type="ECO:0000313" key="7">
    <source>
        <dbReference type="Proteomes" id="UP001595621"/>
    </source>
</evidence>
<comment type="catalytic activity">
    <reaction evidence="4">
        <text>N-terminal L-arginyl-[protein] + L-leucyl-tRNA(Leu) = N-terminal L-leucyl-L-arginyl-[protein] + tRNA(Leu) + H(+)</text>
        <dbReference type="Rhea" id="RHEA:50416"/>
        <dbReference type="Rhea" id="RHEA-COMP:9613"/>
        <dbReference type="Rhea" id="RHEA-COMP:9622"/>
        <dbReference type="Rhea" id="RHEA-COMP:12672"/>
        <dbReference type="Rhea" id="RHEA-COMP:12673"/>
        <dbReference type="ChEBI" id="CHEBI:15378"/>
        <dbReference type="ChEBI" id="CHEBI:64719"/>
        <dbReference type="ChEBI" id="CHEBI:78442"/>
        <dbReference type="ChEBI" id="CHEBI:78494"/>
        <dbReference type="ChEBI" id="CHEBI:133044"/>
        <dbReference type="EC" id="2.3.2.6"/>
    </reaction>
</comment>
<keyword evidence="2 4" id="KW-0808">Transferase</keyword>
<dbReference type="RefSeq" id="WP_248935647.1">
    <property type="nucleotide sequence ID" value="NZ_JAKILF010000003.1"/>
</dbReference>
<evidence type="ECO:0000313" key="6">
    <source>
        <dbReference type="EMBL" id="MFC3138412.1"/>
    </source>
</evidence>
<dbReference type="PANTHER" id="PTHR30098">
    <property type="entry name" value="LEUCYL/PHENYLALANYL-TRNA--PROTEIN TRANSFERASE"/>
    <property type="match status" value="1"/>
</dbReference>
<dbReference type="HAMAP" id="MF_00688">
    <property type="entry name" value="Leu_Phe_trans"/>
    <property type="match status" value="1"/>
</dbReference>
<name>A0ABV7GF52_9GAMM</name>
<organism evidence="6 7">
    <name type="scientific">Shewanella submarina</name>
    <dbReference type="NCBI Taxonomy" id="2016376"/>
    <lineage>
        <taxon>Bacteria</taxon>
        <taxon>Pseudomonadati</taxon>
        <taxon>Pseudomonadota</taxon>
        <taxon>Gammaproteobacteria</taxon>
        <taxon>Alteromonadales</taxon>
        <taxon>Shewanellaceae</taxon>
        <taxon>Shewanella</taxon>
    </lineage>
</organism>
<comment type="catalytic activity">
    <reaction evidence="4">
        <text>N-terminal L-lysyl-[protein] + L-leucyl-tRNA(Leu) = N-terminal L-leucyl-L-lysyl-[protein] + tRNA(Leu) + H(+)</text>
        <dbReference type="Rhea" id="RHEA:12340"/>
        <dbReference type="Rhea" id="RHEA-COMP:9613"/>
        <dbReference type="Rhea" id="RHEA-COMP:9622"/>
        <dbReference type="Rhea" id="RHEA-COMP:12670"/>
        <dbReference type="Rhea" id="RHEA-COMP:12671"/>
        <dbReference type="ChEBI" id="CHEBI:15378"/>
        <dbReference type="ChEBI" id="CHEBI:65249"/>
        <dbReference type="ChEBI" id="CHEBI:78442"/>
        <dbReference type="ChEBI" id="CHEBI:78494"/>
        <dbReference type="ChEBI" id="CHEBI:133043"/>
        <dbReference type="EC" id="2.3.2.6"/>
    </reaction>
</comment>
<dbReference type="Pfam" id="PF03588">
    <property type="entry name" value="Leu_Phe_trans"/>
    <property type="match status" value="1"/>
</dbReference>
<proteinExistence type="inferred from homology"/>
<evidence type="ECO:0000256" key="3">
    <source>
        <dbReference type="ARBA" id="ARBA00023315"/>
    </source>
</evidence>
<sequence length="237" mass="26715">MNSLSFLDPSQGQFPHPEQALSEPNGLLAIGGDLSTERLCQAYYQGIFPWFNEDDPILWWSPDPRAIFIPGKLHLSRSLIKHLKKTNWHFTVNHAFQEVVANCAAPRDGQDGTWISPDIQQAYFAMHESGKAHSLEVWQDGDLIGGLYGIAVGQVFCGESMFHKQTNASKAAMAMLDQHLTAYDFRLIDAQIMNPYLESLGAQAFKRSEFLTLLQKFRDGTISPACWQRQEVTLELD</sequence>
<dbReference type="InterPro" id="IPR042203">
    <property type="entry name" value="Leu/Phe-tRNA_Trfase_C"/>
</dbReference>
<comment type="caution">
    <text evidence="6">The sequence shown here is derived from an EMBL/GenBank/DDBJ whole genome shotgun (WGS) entry which is preliminary data.</text>
</comment>
<dbReference type="EMBL" id="JBHRTD010000012">
    <property type="protein sequence ID" value="MFC3138412.1"/>
    <property type="molecule type" value="Genomic_DNA"/>
</dbReference>
<keyword evidence="3 4" id="KW-0012">Acyltransferase</keyword>
<dbReference type="InterPro" id="IPR004616">
    <property type="entry name" value="Leu/Phe-tRNA_Trfase"/>
</dbReference>
<feature type="region of interest" description="Disordered" evidence="5">
    <location>
        <begin position="1"/>
        <end position="20"/>
    </location>
</feature>
<dbReference type="InterPro" id="IPR042221">
    <property type="entry name" value="Leu/Phe-tRNA_Trfase_N"/>
</dbReference>
<feature type="compositionally biased region" description="Polar residues" evidence="5">
    <location>
        <begin position="1"/>
        <end position="13"/>
    </location>
</feature>
<gene>
    <name evidence="4 6" type="primary">aat</name>
    <name evidence="6" type="ORF">ACFOE0_09475</name>
</gene>
<protein>
    <recommendedName>
        <fullName evidence="4">Leucyl/phenylalanyl-tRNA--protein transferase</fullName>
        <ecNumber evidence="4">2.3.2.6</ecNumber>
    </recommendedName>
    <alternativeName>
        <fullName evidence="4">L/F-transferase</fullName>
    </alternativeName>
    <alternativeName>
        <fullName evidence="4">Leucyltransferase</fullName>
    </alternativeName>
    <alternativeName>
        <fullName evidence="4">Phenyalanyltransferase</fullName>
    </alternativeName>
</protein>
<dbReference type="EC" id="2.3.2.6" evidence="4"/>
<comment type="function">
    <text evidence="4">Functions in the N-end rule pathway of protein degradation where it conjugates Leu, Phe and, less efficiently, Met from aminoacyl-tRNAs to the N-termini of proteins containing an N-terminal arginine or lysine.</text>
</comment>
<dbReference type="GO" id="GO:0008914">
    <property type="term" value="F:leucyl-tRNA--protein transferase activity"/>
    <property type="evidence" value="ECO:0007669"/>
    <property type="project" value="UniProtKB-EC"/>
</dbReference>
<keyword evidence="1 4" id="KW-0963">Cytoplasm</keyword>
<evidence type="ECO:0000256" key="5">
    <source>
        <dbReference type="SAM" id="MobiDB-lite"/>
    </source>
</evidence>
<dbReference type="Gene3D" id="3.30.70.3550">
    <property type="entry name" value="Leucyl/phenylalanyl-tRNA-protein transferase, N-terminal domain"/>
    <property type="match status" value="1"/>
</dbReference>
<dbReference type="PANTHER" id="PTHR30098:SF2">
    <property type="entry name" value="LEUCYL_PHENYLALANYL-TRNA--PROTEIN TRANSFERASE"/>
    <property type="match status" value="1"/>
</dbReference>
<evidence type="ECO:0000256" key="1">
    <source>
        <dbReference type="ARBA" id="ARBA00022490"/>
    </source>
</evidence>
<comment type="subcellular location">
    <subcellularLocation>
        <location evidence="4">Cytoplasm</location>
    </subcellularLocation>
</comment>
<dbReference type="Gene3D" id="3.40.630.70">
    <property type="entry name" value="Leucyl/phenylalanyl-tRNA-protein transferase, C-terminal domain"/>
    <property type="match status" value="1"/>
</dbReference>
<keyword evidence="7" id="KW-1185">Reference proteome</keyword>
<evidence type="ECO:0000256" key="2">
    <source>
        <dbReference type="ARBA" id="ARBA00022679"/>
    </source>
</evidence>
<evidence type="ECO:0000256" key="4">
    <source>
        <dbReference type="HAMAP-Rule" id="MF_00688"/>
    </source>
</evidence>
<accession>A0ABV7GF52</accession>
<reference evidence="7" key="1">
    <citation type="journal article" date="2019" name="Int. J. Syst. Evol. Microbiol.">
        <title>The Global Catalogue of Microorganisms (GCM) 10K type strain sequencing project: providing services to taxonomists for standard genome sequencing and annotation.</title>
        <authorList>
            <consortium name="The Broad Institute Genomics Platform"/>
            <consortium name="The Broad Institute Genome Sequencing Center for Infectious Disease"/>
            <person name="Wu L."/>
            <person name="Ma J."/>
        </authorList>
    </citation>
    <scope>NUCLEOTIDE SEQUENCE [LARGE SCALE GENOMIC DNA]</scope>
    <source>
        <strain evidence="7">KCTC 52277</strain>
    </source>
</reference>
<comment type="catalytic activity">
    <reaction evidence="4">
        <text>L-phenylalanyl-tRNA(Phe) + an N-terminal L-alpha-aminoacyl-[protein] = an N-terminal L-phenylalanyl-L-alpha-aminoacyl-[protein] + tRNA(Phe)</text>
        <dbReference type="Rhea" id="RHEA:43632"/>
        <dbReference type="Rhea" id="RHEA-COMP:9668"/>
        <dbReference type="Rhea" id="RHEA-COMP:9699"/>
        <dbReference type="Rhea" id="RHEA-COMP:10636"/>
        <dbReference type="Rhea" id="RHEA-COMP:10637"/>
        <dbReference type="ChEBI" id="CHEBI:78442"/>
        <dbReference type="ChEBI" id="CHEBI:78531"/>
        <dbReference type="ChEBI" id="CHEBI:78597"/>
        <dbReference type="ChEBI" id="CHEBI:83561"/>
        <dbReference type="EC" id="2.3.2.6"/>
    </reaction>
</comment>
<dbReference type="NCBIfam" id="TIGR00667">
    <property type="entry name" value="aat"/>
    <property type="match status" value="1"/>
</dbReference>
<dbReference type="SUPFAM" id="SSF55729">
    <property type="entry name" value="Acyl-CoA N-acyltransferases (Nat)"/>
    <property type="match status" value="1"/>
</dbReference>
<dbReference type="Proteomes" id="UP001595621">
    <property type="component" value="Unassembled WGS sequence"/>
</dbReference>
<comment type="similarity">
    <text evidence="4">Belongs to the L/F-transferase family.</text>
</comment>